<dbReference type="PANTHER" id="PTHR12304">
    <property type="entry name" value="INOSINE-URIDINE PREFERRING NUCLEOSIDE HYDROLASE"/>
    <property type="match status" value="1"/>
</dbReference>
<reference evidence="6" key="1">
    <citation type="journal article" date="2019" name="Int. J. Syst. Evol. Microbiol.">
        <title>The Global Catalogue of Microorganisms (GCM) 10K type strain sequencing project: providing services to taxonomists for standard genome sequencing and annotation.</title>
        <authorList>
            <consortium name="The Broad Institute Genomics Platform"/>
            <consortium name="The Broad Institute Genome Sequencing Center for Infectious Disease"/>
            <person name="Wu L."/>
            <person name="Ma J."/>
        </authorList>
    </citation>
    <scope>NUCLEOTIDE SEQUENCE [LARGE SCALE GENOMIC DNA]</scope>
    <source>
        <strain evidence="6">JCM 1490</strain>
    </source>
</reference>
<accession>A0ABW2QFA1</accession>
<evidence type="ECO:0000256" key="3">
    <source>
        <dbReference type="SAM" id="MobiDB-lite"/>
    </source>
</evidence>
<dbReference type="InterPro" id="IPR036452">
    <property type="entry name" value="Ribo_hydro-like"/>
</dbReference>
<sequence length="307" mass="31857">MREVILDVDTGTDDALALLYALRSPDLHVRAVTCVAGNVGLDRVVANTTGLIGALGAVVPVAAGADRPLLTEPRHAAAVHGTDGLAGVVPPGEPARLDGRHAVELLRETILAAKAPVLVGLAPLTNLALLVRTYPEVVEHVAEVRLMAGSVGAGNVTPAAEFNVWADPEAAAVVMSAPWPVRMYGLDVFYEPSPDDAAIAALRAGSSVAGRLAGEVLDGLARTGPSGRAYLGDAGVVADLDADAVTWEPMPLMVDTRSGPTRGMTLADRRDRRHEADERAPWPRVGVATAVDAPALVRRYVDVVGAP</sequence>
<dbReference type="InterPro" id="IPR001910">
    <property type="entry name" value="Inosine/uridine_hydrolase_dom"/>
</dbReference>
<dbReference type="Gene3D" id="3.90.245.10">
    <property type="entry name" value="Ribonucleoside hydrolase-like"/>
    <property type="match status" value="1"/>
</dbReference>
<organism evidence="5 6">
    <name type="scientific">Georgenia alba</name>
    <dbReference type="NCBI Taxonomy" id="2233858"/>
    <lineage>
        <taxon>Bacteria</taxon>
        <taxon>Bacillati</taxon>
        <taxon>Actinomycetota</taxon>
        <taxon>Actinomycetes</taxon>
        <taxon>Micrococcales</taxon>
        <taxon>Bogoriellaceae</taxon>
        <taxon>Georgenia</taxon>
    </lineage>
</organism>
<comment type="caution">
    <text evidence="5">The sequence shown here is derived from an EMBL/GenBank/DDBJ whole genome shotgun (WGS) entry which is preliminary data.</text>
</comment>
<name>A0ABW2QFA1_9MICO</name>
<dbReference type="EMBL" id="JBHTCQ010000004">
    <property type="protein sequence ID" value="MFC7406642.1"/>
    <property type="molecule type" value="Genomic_DNA"/>
</dbReference>
<protein>
    <submittedName>
        <fullName evidence="5">Nucleoside hydrolase</fullName>
    </submittedName>
</protein>
<keyword evidence="1 5" id="KW-0378">Hydrolase</keyword>
<feature type="compositionally biased region" description="Basic and acidic residues" evidence="3">
    <location>
        <begin position="267"/>
        <end position="278"/>
    </location>
</feature>
<proteinExistence type="predicted"/>
<dbReference type="Pfam" id="PF01156">
    <property type="entry name" value="IU_nuc_hydro"/>
    <property type="match status" value="1"/>
</dbReference>
<dbReference type="RefSeq" id="WP_382396181.1">
    <property type="nucleotide sequence ID" value="NZ_JBHTCQ010000004.1"/>
</dbReference>
<dbReference type="Proteomes" id="UP001596455">
    <property type="component" value="Unassembled WGS sequence"/>
</dbReference>
<dbReference type="InterPro" id="IPR023186">
    <property type="entry name" value="IUNH"/>
</dbReference>
<gene>
    <name evidence="5" type="ORF">ACFQQL_16100</name>
</gene>
<evidence type="ECO:0000313" key="5">
    <source>
        <dbReference type="EMBL" id="MFC7406642.1"/>
    </source>
</evidence>
<keyword evidence="2" id="KW-0326">Glycosidase</keyword>
<evidence type="ECO:0000259" key="4">
    <source>
        <dbReference type="Pfam" id="PF01156"/>
    </source>
</evidence>
<dbReference type="PANTHER" id="PTHR12304:SF4">
    <property type="entry name" value="URIDINE NUCLEOSIDASE"/>
    <property type="match status" value="1"/>
</dbReference>
<dbReference type="GO" id="GO:0016787">
    <property type="term" value="F:hydrolase activity"/>
    <property type="evidence" value="ECO:0007669"/>
    <property type="project" value="UniProtKB-KW"/>
</dbReference>
<evidence type="ECO:0000256" key="1">
    <source>
        <dbReference type="ARBA" id="ARBA00022801"/>
    </source>
</evidence>
<evidence type="ECO:0000313" key="6">
    <source>
        <dbReference type="Proteomes" id="UP001596455"/>
    </source>
</evidence>
<keyword evidence="6" id="KW-1185">Reference proteome</keyword>
<evidence type="ECO:0000256" key="2">
    <source>
        <dbReference type="ARBA" id="ARBA00023295"/>
    </source>
</evidence>
<feature type="domain" description="Inosine/uridine-preferring nucleoside hydrolase" evidence="4">
    <location>
        <begin position="4"/>
        <end position="296"/>
    </location>
</feature>
<feature type="region of interest" description="Disordered" evidence="3">
    <location>
        <begin position="253"/>
        <end position="278"/>
    </location>
</feature>
<dbReference type="SUPFAM" id="SSF53590">
    <property type="entry name" value="Nucleoside hydrolase"/>
    <property type="match status" value="1"/>
</dbReference>